<dbReference type="VEuPathDB" id="TrichDB:TVAG_181320"/>
<reference evidence="1" key="1">
    <citation type="submission" date="2006-10" db="EMBL/GenBank/DDBJ databases">
        <authorList>
            <person name="Amadeo P."/>
            <person name="Zhao Q."/>
            <person name="Wortman J."/>
            <person name="Fraser-Liggett C."/>
            <person name="Carlton J."/>
        </authorList>
    </citation>
    <scope>NUCLEOTIDE SEQUENCE</scope>
    <source>
        <strain evidence="1">G3</strain>
    </source>
</reference>
<dbReference type="Proteomes" id="UP000001542">
    <property type="component" value="Unassembled WGS sequence"/>
</dbReference>
<dbReference type="VEuPathDB" id="TrichDB:TVAGG3_0911530"/>
<dbReference type="Gene3D" id="1.25.40.20">
    <property type="entry name" value="Ankyrin repeat-containing domain"/>
    <property type="match status" value="2"/>
</dbReference>
<proteinExistence type="predicted"/>
<dbReference type="SUPFAM" id="SSF48403">
    <property type="entry name" value="Ankyrin repeat"/>
    <property type="match status" value="1"/>
</dbReference>
<protein>
    <recommendedName>
        <fullName evidence="3">Ankyrin repeat protein</fullName>
    </recommendedName>
</protein>
<reference evidence="1" key="2">
    <citation type="journal article" date="2007" name="Science">
        <title>Draft genome sequence of the sexually transmitted pathogen Trichomonas vaginalis.</title>
        <authorList>
            <person name="Carlton J.M."/>
            <person name="Hirt R.P."/>
            <person name="Silva J.C."/>
            <person name="Delcher A.L."/>
            <person name="Schatz M."/>
            <person name="Zhao Q."/>
            <person name="Wortman J.R."/>
            <person name="Bidwell S.L."/>
            <person name="Alsmark U.C.M."/>
            <person name="Besteiro S."/>
            <person name="Sicheritz-Ponten T."/>
            <person name="Noel C.J."/>
            <person name="Dacks J.B."/>
            <person name="Foster P.G."/>
            <person name="Simillion C."/>
            <person name="Van de Peer Y."/>
            <person name="Miranda-Saavedra D."/>
            <person name="Barton G.J."/>
            <person name="Westrop G.D."/>
            <person name="Mueller S."/>
            <person name="Dessi D."/>
            <person name="Fiori P.L."/>
            <person name="Ren Q."/>
            <person name="Paulsen I."/>
            <person name="Zhang H."/>
            <person name="Bastida-Corcuera F.D."/>
            <person name="Simoes-Barbosa A."/>
            <person name="Brown M.T."/>
            <person name="Hayes R.D."/>
            <person name="Mukherjee M."/>
            <person name="Okumura C.Y."/>
            <person name="Schneider R."/>
            <person name="Smith A.J."/>
            <person name="Vanacova S."/>
            <person name="Villalvazo M."/>
            <person name="Haas B.J."/>
            <person name="Pertea M."/>
            <person name="Feldblyum T.V."/>
            <person name="Utterback T.R."/>
            <person name="Shu C.L."/>
            <person name="Osoegawa K."/>
            <person name="de Jong P.J."/>
            <person name="Hrdy I."/>
            <person name="Horvathova L."/>
            <person name="Zubacova Z."/>
            <person name="Dolezal P."/>
            <person name="Malik S.B."/>
            <person name="Logsdon J.M. Jr."/>
            <person name="Henze K."/>
            <person name="Gupta A."/>
            <person name="Wang C.C."/>
            <person name="Dunne R.L."/>
            <person name="Upcroft J.A."/>
            <person name="Upcroft P."/>
            <person name="White O."/>
            <person name="Salzberg S.L."/>
            <person name="Tang P."/>
            <person name="Chiu C.-H."/>
            <person name="Lee Y.-S."/>
            <person name="Embley T.M."/>
            <person name="Coombs G.H."/>
            <person name="Mottram J.C."/>
            <person name="Tachezy J."/>
            <person name="Fraser-Liggett C.M."/>
            <person name="Johnson P.J."/>
        </authorList>
    </citation>
    <scope>NUCLEOTIDE SEQUENCE [LARGE SCALE GENOMIC DNA]</scope>
    <source>
        <strain evidence="1">G3</strain>
    </source>
</reference>
<evidence type="ECO:0000313" key="2">
    <source>
        <dbReference type="Proteomes" id="UP000001542"/>
    </source>
</evidence>
<dbReference type="SMART" id="SM00248">
    <property type="entry name" value="ANK"/>
    <property type="match status" value="2"/>
</dbReference>
<dbReference type="PANTHER" id="PTHR24159:SF5">
    <property type="entry name" value="ANK_REP_REGION DOMAIN-CONTAINING PROTEIN"/>
    <property type="match status" value="1"/>
</dbReference>
<organism evidence="1 2">
    <name type="scientific">Trichomonas vaginalis (strain ATCC PRA-98 / G3)</name>
    <dbReference type="NCBI Taxonomy" id="412133"/>
    <lineage>
        <taxon>Eukaryota</taxon>
        <taxon>Metamonada</taxon>
        <taxon>Parabasalia</taxon>
        <taxon>Trichomonadida</taxon>
        <taxon>Trichomonadidae</taxon>
        <taxon>Trichomonas</taxon>
    </lineage>
</organism>
<sequence>MDNATHNVLEAYKLILENGGKAHAKGSENCNTLLDYHSKKGNFEIVKILVEHGARITENTIKLCSEDTSLYCLIDHADEDMVDESLESLINNDEKPSGFLYYMKNHSLENLTTYGILSCLSKSLQVKNESVCIYILKYALKREDYKVDEFTDEYDHWLINSVEMNSPECVRLLLDFMEKIKFIEDYFTPRIIHLKQYYGPQSRDAIIPDYYLHAAKLNNTEIIKILIEHKVPRTQKSKESLKNALFWAAVRQNAEIIHLLLEYGYERLDIAEEDLALFHIQPDFIKLISK</sequence>
<dbReference type="RefSeq" id="XP_001311026.1">
    <property type="nucleotide sequence ID" value="XM_001311025.1"/>
</dbReference>
<dbReference type="AlphaFoldDB" id="A2FAF9"/>
<evidence type="ECO:0000313" key="1">
    <source>
        <dbReference type="EMBL" id="EAX98096.1"/>
    </source>
</evidence>
<evidence type="ECO:0008006" key="3">
    <source>
        <dbReference type="Google" id="ProtNLM"/>
    </source>
</evidence>
<gene>
    <name evidence="1" type="ORF">TVAG_439400</name>
</gene>
<accession>A2FAF9</accession>
<name>A2FAF9_TRIV3</name>
<dbReference type="Pfam" id="PF12796">
    <property type="entry name" value="Ank_2"/>
    <property type="match status" value="1"/>
</dbReference>
<dbReference type="KEGG" id="tva:4755885"/>
<keyword evidence="2" id="KW-1185">Reference proteome</keyword>
<dbReference type="EMBL" id="DS113688">
    <property type="protein sequence ID" value="EAX98096.1"/>
    <property type="molecule type" value="Genomic_DNA"/>
</dbReference>
<dbReference type="InterPro" id="IPR036770">
    <property type="entry name" value="Ankyrin_rpt-contain_sf"/>
</dbReference>
<dbReference type="InterPro" id="IPR002110">
    <property type="entry name" value="Ankyrin_rpt"/>
</dbReference>
<dbReference type="InParanoid" id="A2FAF9"/>
<dbReference type="PANTHER" id="PTHR24159">
    <property type="match status" value="1"/>
</dbReference>